<feature type="compositionally biased region" description="Polar residues" evidence="6">
    <location>
        <begin position="39"/>
        <end position="55"/>
    </location>
</feature>
<feature type="transmembrane region" description="Helical" evidence="7">
    <location>
        <begin position="208"/>
        <end position="231"/>
    </location>
</feature>
<comment type="similarity">
    <text evidence="2">Belongs to the MS4A family.</text>
</comment>
<evidence type="ECO:0000256" key="1">
    <source>
        <dbReference type="ARBA" id="ARBA00004141"/>
    </source>
</evidence>
<dbReference type="PANTHER" id="PTHR23320:SF72">
    <property type="entry name" value="MEMBRANE-SPANNING 4-DOMAINS SUBFAMILY A MEMBER 12"/>
    <property type="match status" value="1"/>
</dbReference>
<gene>
    <name evidence="9" type="primary">MS4A12</name>
</gene>
<feature type="transmembrane region" description="Helical" evidence="7">
    <location>
        <begin position="97"/>
        <end position="119"/>
    </location>
</feature>
<dbReference type="GO" id="GO:0005886">
    <property type="term" value="C:plasma membrane"/>
    <property type="evidence" value="ECO:0007669"/>
    <property type="project" value="TreeGrafter"/>
</dbReference>
<keyword evidence="8" id="KW-1185">Reference proteome</keyword>
<evidence type="ECO:0000256" key="2">
    <source>
        <dbReference type="ARBA" id="ARBA00009565"/>
    </source>
</evidence>
<evidence type="ECO:0000313" key="9">
    <source>
        <dbReference type="RefSeq" id="XP_012414831.2"/>
    </source>
</evidence>
<dbReference type="FunCoup" id="A0A2Y9G1B8">
    <property type="interactions" value="41"/>
</dbReference>
<dbReference type="GeneID" id="101340516"/>
<evidence type="ECO:0000256" key="6">
    <source>
        <dbReference type="SAM" id="MobiDB-lite"/>
    </source>
</evidence>
<dbReference type="Pfam" id="PF04103">
    <property type="entry name" value="CD20"/>
    <property type="match status" value="1"/>
</dbReference>
<feature type="region of interest" description="Disordered" evidence="6">
    <location>
        <begin position="1"/>
        <end position="55"/>
    </location>
</feature>
<keyword evidence="5 7" id="KW-0472">Membrane</keyword>
<dbReference type="GO" id="GO:0007166">
    <property type="term" value="P:cell surface receptor signaling pathway"/>
    <property type="evidence" value="ECO:0007669"/>
    <property type="project" value="TreeGrafter"/>
</dbReference>
<dbReference type="STRING" id="127582.A0A2Y9G1B8"/>
<organism evidence="8 9">
    <name type="scientific">Trichechus manatus latirostris</name>
    <name type="common">Florida manatee</name>
    <dbReference type="NCBI Taxonomy" id="127582"/>
    <lineage>
        <taxon>Eukaryota</taxon>
        <taxon>Metazoa</taxon>
        <taxon>Chordata</taxon>
        <taxon>Craniata</taxon>
        <taxon>Vertebrata</taxon>
        <taxon>Euteleostomi</taxon>
        <taxon>Mammalia</taxon>
        <taxon>Eutheria</taxon>
        <taxon>Afrotheria</taxon>
        <taxon>Sirenia</taxon>
        <taxon>Trichechidae</taxon>
        <taxon>Trichechus</taxon>
    </lineage>
</organism>
<keyword evidence="3 7" id="KW-0812">Transmembrane</keyword>
<evidence type="ECO:0000256" key="5">
    <source>
        <dbReference type="ARBA" id="ARBA00023136"/>
    </source>
</evidence>
<proteinExistence type="inferred from homology"/>
<reference evidence="9" key="1">
    <citation type="submission" date="2025-08" db="UniProtKB">
        <authorList>
            <consortium name="RefSeq"/>
        </authorList>
    </citation>
    <scope>IDENTIFICATION</scope>
</reference>
<dbReference type="InParanoid" id="A0A2Y9G1B8"/>
<feature type="transmembrane region" description="Helical" evidence="7">
    <location>
        <begin position="125"/>
        <end position="148"/>
    </location>
</feature>
<dbReference type="KEGG" id="tmu:101340516"/>
<evidence type="ECO:0000256" key="4">
    <source>
        <dbReference type="ARBA" id="ARBA00022989"/>
    </source>
</evidence>
<dbReference type="CTD" id="54860"/>
<feature type="transmembrane region" description="Helical" evidence="7">
    <location>
        <begin position="169"/>
        <end position="188"/>
    </location>
</feature>
<dbReference type="RefSeq" id="XP_012414831.2">
    <property type="nucleotide sequence ID" value="XM_012559377.2"/>
</dbReference>
<dbReference type="PANTHER" id="PTHR23320">
    <property type="entry name" value="MEMBRANE-SPANNING 4-DOMAINS SUBFAMILY A MS4A -RELATED"/>
    <property type="match status" value="1"/>
</dbReference>
<evidence type="ECO:0000256" key="3">
    <source>
        <dbReference type="ARBA" id="ARBA00022692"/>
    </source>
</evidence>
<dbReference type="Proteomes" id="UP000248480">
    <property type="component" value="Unplaced"/>
</dbReference>
<sequence>MSTQSDSINKDTVISSKPTTQPRMNETIPSPYPPRNTMAPWSQQPPGVTNPVNQVQGSQPPFFTSPGIYTNLQQSQANIQMLNPSTEVINLKEAAKILGGIQIVTGAMHIGFGVILGVMNSSYTMVWGFASLSFISGYTFWGGLSFIISGALSISASKVFSPCLLRGSLGMNVVSAIFACIGVILLLVDMSINRLPQQDYYALLSGKGISAMLMIFSLLEFCITCVSAHFASRAIPYTNTAVVIIPTVYANPSTSAPSSAPFTNDGQQAYITMP</sequence>
<keyword evidence="4 7" id="KW-1133">Transmembrane helix</keyword>
<name>A0A2Y9G1B8_TRIMA</name>
<feature type="compositionally biased region" description="Polar residues" evidence="6">
    <location>
        <begin position="1"/>
        <end position="28"/>
    </location>
</feature>
<comment type="subcellular location">
    <subcellularLocation>
        <location evidence="1">Membrane</location>
        <topology evidence="1">Multi-pass membrane protein</topology>
    </subcellularLocation>
</comment>
<dbReference type="AlphaFoldDB" id="A0A2Y9G1B8"/>
<dbReference type="InterPro" id="IPR030417">
    <property type="entry name" value="MS4A"/>
</dbReference>
<accession>A0A2Y9G1B8</accession>
<dbReference type="InterPro" id="IPR007237">
    <property type="entry name" value="CD20-like"/>
</dbReference>
<evidence type="ECO:0000256" key="7">
    <source>
        <dbReference type="SAM" id="Phobius"/>
    </source>
</evidence>
<evidence type="ECO:0000313" key="8">
    <source>
        <dbReference type="Proteomes" id="UP000248480"/>
    </source>
</evidence>
<protein>
    <submittedName>
        <fullName evidence="9">Membrane-spanning 4-domains subfamily A member 12</fullName>
    </submittedName>
</protein>